<protein>
    <submittedName>
        <fullName evidence="2">ATP-dependent DNA helicase</fullName>
    </submittedName>
</protein>
<sequence>MIDVHARYEATEFAELIARETDEVELKTGTSADRLQEAIVAFSNTDGGVIFIGVTDKREVVGRRLDQGTDDKIHQAALAAHDAGRYDIREVEVDGKPIVAVRVRRREEGFAQTSDGRILVRRGGRNIPLFGAEAWSFMSSRTLRRFERSLTHISVQAADHAALIDLCLTYGWDPTDPQLGNRLSERGLATDGELTVAGALFLTHPSDSLDLKKAVIEVRRYPAEGPNYDRRVVFDGTLPQQVREATGFIIGELGSDIVVSGLYRYEMPRIPDVVIREAIANAVAHRTYEINRTAVVVELRPDAVTVRSPGPLPEPVTIETIRQAQAARNPDLIDVLRRFSLAEDAGRGIDVMQDEMEDALLDPPMFEDDGSFVTVTLPLRGAITPRERVWVAELERRGEISSSDKLLLVYAARGNELTNSSARAVLKTDDPGVARKALKRLCEANLLEQRGERRGSVYYLNESVSPPAAFRLSPKQLSDMILEAAATEDEISNERVRELTGLDRQQAISVLRALVRDGRLVQTGERRGTRYILPPGDNDQLF</sequence>
<accession>A0A919TWK2</accession>
<dbReference type="InterPro" id="IPR038461">
    <property type="entry name" value="Schlafen_AlbA_2_dom_sf"/>
</dbReference>
<dbReference type="InterPro" id="IPR007421">
    <property type="entry name" value="Schlafen_AlbA_2_dom"/>
</dbReference>
<keyword evidence="3" id="KW-1185">Reference proteome</keyword>
<keyword evidence="2" id="KW-0067">ATP-binding</keyword>
<dbReference type="Proteomes" id="UP000623608">
    <property type="component" value="Unassembled WGS sequence"/>
</dbReference>
<comment type="caution">
    <text evidence="2">The sequence shown here is derived from an EMBL/GenBank/DDBJ whole genome shotgun (WGS) entry which is preliminary data.</text>
</comment>
<dbReference type="PANTHER" id="PTHR30595">
    <property type="entry name" value="GLPR-RELATED TRANSCRIPTIONAL REPRESSOR"/>
    <property type="match status" value="1"/>
</dbReference>
<gene>
    <name evidence="2" type="ORF">Ate02nite_79510</name>
</gene>
<dbReference type="Pfam" id="PF13749">
    <property type="entry name" value="HATPase_c_4"/>
    <property type="match status" value="1"/>
</dbReference>
<evidence type="ECO:0000259" key="1">
    <source>
        <dbReference type="Pfam" id="PF04326"/>
    </source>
</evidence>
<dbReference type="Gene3D" id="3.30.565.60">
    <property type="match status" value="1"/>
</dbReference>
<dbReference type="Gene3D" id="1.10.10.10">
    <property type="entry name" value="Winged helix-like DNA-binding domain superfamily/Winged helix DNA-binding domain"/>
    <property type="match status" value="1"/>
</dbReference>
<feature type="domain" description="Schlafen AlbA-2" evidence="1">
    <location>
        <begin position="20"/>
        <end position="128"/>
    </location>
</feature>
<dbReference type="AlphaFoldDB" id="A0A919TWK2"/>
<keyword evidence="2" id="KW-0547">Nucleotide-binding</keyword>
<dbReference type="EMBL" id="BOMY01000050">
    <property type="protein sequence ID" value="GIF25221.1"/>
    <property type="molecule type" value="Genomic_DNA"/>
</dbReference>
<organism evidence="2 3">
    <name type="scientific">Paractinoplanes tereljensis</name>
    <dbReference type="NCBI Taxonomy" id="571912"/>
    <lineage>
        <taxon>Bacteria</taxon>
        <taxon>Bacillati</taxon>
        <taxon>Actinomycetota</taxon>
        <taxon>Actinomycetes</taxon>
        <taxon>Micromonosporales</taxon>
        <taxon>Micromonosporaceae</taxon>
        <taxon>Paractinoplanes</taxon>
    </lineage>
</organism>
<dbReference type="Gene3D" id="3.30.950.30">
    <property type="entry name" value="Schlafen, AAA domain"/>
    <property type="match status" value="1"/>
</dbReference>
<dbReference type="Pfam" id="PF04326">
    <property type="entry name" value="SLFN_AlbA_2"/>
    <property type="match status" value="1"/>
</dbReference>
<keyword evidence="2" id="KW-0378">Hydrolase</keyword>
<dbReference type="GO" id="GO:0004386">
    <property type="term" value="F:helicase activity"/>
    <property type="evidence" value="ECO:0007669"/>
    <property type="project" value="UniProtKB-KW"/>
</dbReference>
<dbReference type="InterPro" id="IPR038475">
    <property type="entry name" value="RecG_C_sf"/>
</dbReference>
<evidence type="ECO:0000313" key="2">
    <source>
        <dbReference type="EMBL" id="GIF25221.1"/>
    </source>
</evidence>
<evidence type="ECO:0000313" key="3">
    <source>
        <dbReference type="Proteomes" id="UP000623608"/>
    </source>
</evidence>
<name>A0A919TWK2_9ACTN</name>
<proteinExistence type="predicted"/>
<dbReference type="PANTHER" id="PTHR30595:SF6">
    <property type="entry name" value="SCHLAFEN ALBA-2 DOMAIN-CONTAINING PROTEIN"/>
    <property type="match status" value="1"/>
</dbReference>
<reference evidence="2" key="1">
    <citation type="submission" date="2021-01" db="EMBL/GenBank/DDBJ databases">
        <title>Whole genome shotgun sequence of Actinoplanes tereljensis NBRC 105297.</title>
        <authorList>
            <person name="Komaki H."/>
            <person name="Tamura T."/>
        </authorList>
    </citation>
    <scope>NUCLEOTIDE SEQUENCE</scope>
    <source>
        <strain evidence="2">NBRC 105297</strain>
    </source>
</reference>
<keyword evidence="2" id="KW-0347">Helicase</keyword>
<dbReference type="RefSeq" id="WP_203813020.1">
    <property type="nucleotide sequence ID" value="NZ_BOMY01000050.1"/>
</dbReference>
<dbReference type="InterPro" id="IPR036388">
    <property type="entry name" value="WH-like_DNA-bd_sf"/>
</dbReference>